<keyword evidence="2" id="KW-1185">Reference proteome</keyword>
<reference evidence="1 2" key="1">
    <citation type="submission" date="2020-08" db="EMBL/GenBank/DDBJ databases">
        <title>Sequencing the genomes of 1000 actinobacteria strains.</title>
        <authorList>
            <person name="Klenk H.-P."/>
        </authorList>
    </citation>
    <scope>NUCLEOTIDE SEQUENCE [LARGE SCALE GENOMIC DNA]</scope>
    <source>
        <strain evidence="1 2">DSM 105498</strain>
    </source>
</reference>
<name>A0A7W4VY81_9ACTN</name>
<dbReference type="AlphaFoldDB" id="A0A7W4VY81"/>
<proteinExistence type="predicted"/>
<accession>A0A7W4VY81</accession>
<sequence length="72" mass="7787">MHLVARPVSRMAGVVGAVRRWPVASQQRSRRNAMIASTALAQRRAERDEVAEFLAAHGRVGAWEAAGRAAHG</sequence>
<dbReference type="Proteomes" id="UP000589626">
    <property type="component" value="Unassembled WGS sequence"/>
</dbReference>
<organism evidence="1 2">
    <name type="scientific">Nocardioides soli</name>
    <dbReference type="NCBI Taxonomy" id="1036020"/>
    <lineage>
        <taxon>Bacteria</taxon>
        <taxon>Bacillati</taxon>
        <taxon>Actinomycetota</taxon>
        <taxon>Actinomycetes</taxon>
        <taxon>Propionibacteriales</taxon>
        <taxon>Nocardioidaceae</taxon>
        <taxon>Nocardioides</taxon>
    </lineage>
</organism>
<gene>
    <name evidence="1" type="ORF">FHU40_003377</name>
</gene>
<comment type="caution">
    <text evidence="1">The sequence shown here is derived from an EMBL/GenBank/DDBJ whole genome shotgun (WGS) entry which is preliminary data.</text>
</comment>
<protein>
    <submittedName>
        <fullName evidence="1">Uncharacterized protein</fullName>
    </submittedName>
</protein>
<dbReference type="RefSeq" id="WP_183593365.1">
    <property type="nucleotide sequence ID" value="NZ_JACHWR010000002.1"/>
</dbReference>
<dbReference type="EMBL" id="JACHWR010000002">
    <property type="protein sequence ID" value="MBB3043559.1"/>
    <property type="molecule type" value="Genomic_DNA"/>
</dbReference>
<evidence type="ECO:0000313" key="1">
    <source>
        <dbReference type="EMBL" id="MBB3043559.1"/>
    </source>
</evidence>
<evidence type="ECO:0000313" key="2">
    <source>
        <dbReference type="Proteomes" id="UP000589626"/>
    </source>
</evidence>